<sequence>MANNSWDDIDAKLKKLIEVMECRYGSTTASMDHLEASVDTAFATSRMDRIEASLAAIKKKVDALTHSIDCGLSLLDGLHKNVESTLTTDAPLPIVAIDMEDSIMSKIFDPYPTRPLMDESTLTCDAQLTIVAVDVEVSVGLDVDSGVSVFVGEDICKSKLVEVVLGVELQNIGASTNFEALQEEDKGHSIVDDDDEREADISVVVLDSQAFDSPQTLPLVDEGKGMPMGVMTDLENLEKAYYSAVLDMYSEDAYNVFDEITDRGERVQLLGEGMKPFVALPPLCPIDEMPTRVPSNNLFYWNALISGLVQNGNEVDGLCLFIEMRIDGIDDIVEPRGPSSVVWACANLVVLELGNHIHGGGNVMGGVYKVGPIMAQVWPMWKLGAKENKKNSFGQRKAIFVLVQFFLSWFLTGKFKFGLNEAMWWLKIWKNTVLRKASTHASYTGLNIHRWKFMTGRCLHAAASLRLKANAVVEWEGENREDATREDWSKLLETFSNIQLEDKLIFYGRSIDMNAEVKSGPDPSIEPSNKPKK</sequence>
<dbReference type="InterPro" id="IPR002885">
    <property type="entry name" value="PPR_rpt"/>
</dbReference>
<evidence type="ECO:0000313" key="4">
    <source>
        <dbReference type="Proteomes" id="UP000634136"/>
    </source>
</evidence>
<evidence type="ECO:0000256" key="1">
    <source>
        <dbReference type="PROSITE-ProRule" id="PRU00708"/>
    </source>
</evidence>
<dbReference type="AlphaFoldDB" id="A0A834TGT0"/>
<accession>A0A834TGT0</accession>
<evidence type="ECO:0000256" key="2">
    <source>
        <dbReference type="SAM" id="MobiDB-lite"/>
    </source>
</evidence>
<dbReference type="EMBL" id="JAAIUW010000008">
    <property type="protein sequence ID" value="KAF7821953.1"/>
    <property type="molecule type" value="Genomic_DNA"/>
</dbReference>
<gene>
    <name evidence="3" type="ORF">G2W53_027408</name>
</gene>
<dbReference type="PROSITE" id="PS51375">
    <property type="entry name" value="PPR"/>
    <property type="match status" value="1"/>
</dbReference>
<protein>
    <submittedName>
        <fullName evidence="3">Pentatricopeptide repeat-containing protein</fullName>
    </submittedName>
</protein>
<dbReference type="NCBIfam" id="TIGR00756">
    <property type="entry name" value="PPR"/>
    <property type="match status" value="1"/>
</dbReference>
<keyword evidence="4" id="KW-1185">Reference proteome</keyword>
<organism evidence="3 4">
    <name type="scientific">Senna tora</name>
    <dbReference type="NCBI Taxonomy" id="362788"/>
    <lineage>
        <taxon>Eukaryota</taxon>
        <taxon>Viridiplantae</taxon>
        <taxon>Streptophyta</taxon>
        <taxon>Embryophyta</taxon>
        <taxon>Tracheophyta</taxon>
        <taxon>Spermatophyta</taxon>
        <taxon>Magnoliopsida</taxon>
        <taxon>eudicotyledons</taxon>
        <taxon>Gunneridae</taxon>
        <taxon>Pentapetalae</taxon>
        <taxon>rosids</taxon>
        <taxon>fabids</taxon>
        <taxon>Fabales</taxon>
        <taxon>Fabaceae</taxon>
        <taxon>Caesalpinioideae</taxon>
        <taxon>Cassia clade</taxon>
        <taxon>Senna</taxon>
    </lineage>
</organism>
<feature type="region of interest" description="Disordered" evidence="2">
    <location>
        <begin position="514"/>
        <end position="533"/>
    </location>
</feature>
<feature type="repeat" description="PPR" evidence="1">
    <location>
        <begin position="297"/>
        <end position="331"/>
    </location>
</feature>
<reference evidence="3" key="1">
    <citation type="submission" date="2020-09" db="EMBL/GenBank/DDBJ databases">
        <title>Genome-Enabled Discovery of Anthraquinone Biosynthesis in Senna tora.</title>
        <authorList>
            <person name="Kang S.-H."/>
            <person name="Pandey R.P."/>
            <person name="Lee C.-M."/>
            <person name="Sim J.-S."/>
            <person name="Jeong J.-T."/>
            <person name="Choi B.-S."/>
            <person name="Jung M."/>
            <person name="Ginzburg D."/>
            <person name="Zhao K."/>
            <person name="Won S.Y."/>
            <person name="Oh T.-J."/>
            <person name="Yu Y."/>
            <person name="Kim N.-H."/>
            <person name="Lee O.R."/>
            <person name="Lee T.-H."/>
            <person name="Bashyal P."/>
            <person name="Kim T.-S."/>
            <person name="Lee W.-H."/>
            <person name="Kawkins C."/>
            <person name="Kim C.-K."/>
            <person name="Kim J.S."/>
            <person name="Ahn B.O."/>
            <person name="Rhee S.Y."/>
            <person name="Sohng J.K."/>
        </authorList>
    </citation>
    <scope>NUCLEOTIDE SEQUENCE</scope>
    <source>
        <tissue evidence="3">Leaf</tissue>
    </source>
</reference>
<name>A0A834TGT0_9FABA</name>
<evidence type="ECO:0000313" key="3">
    <source>
        <dbReference type="EMBL" id="KAF7821953.1"/>
    </source>
</evidence>
<comment type="caution">
    <text evidence="3">The sequence shown here is derived from an EMBL/GenBank/DDBJ whole genome shotgun (WGS) entry which is preliminary data.</text>
</comment>
<dbReference type="Pfam" id="PF01535">
    <property type="entry name" value="PPR"/>
    <property type="match status" value="1"/>
</dbReference>
<dbReference type="Proteomes" id="UP000634136">
    <property type="component" value="Unassembled WGS sequence"/>
</dbReference>
<proteinExistence type="predicted"/>